<dbReference type="Gene3D" id="2.80.10.50">
    <property type="match status" value="1"/>
</dbReference>
<keyword evidence="4" id="KW-1185">Reference proteome</keyword>
<dbReference type="GeneID" id="66081090"/>
<evidence type="ECO:0000313" key="4">
    <source>
        <dbReference type="Proteomes" id="UP001049176"/>
    </source>
</evidence>
<dbReference type="CDD" id="cd00161">
    <property type="entry name" value="beta-trefoil_Ricin-like"/>
    <property type="match status" value="1"/>
</dbReference>
<organism evidence="3 4">
    <name type="scientific">Marasmius oreades</name>
    <name type="common">fairy-ring Marasmius</name>
    <dbReference type="NCBI Taxonomy" id="181124"/>
    <lineage>
        <taxon>Eukaryota</taxon>
        <taxon>Fungi</taxon>
        <taxon>Dikarya</taxon>
        <taxon>Basidiomycota</taxon>
        <taxon>Agaricomycotina</taxon>
        <taxon>Agaricomycetes</taxon>
        <taxon>Agaricomycetidae</taxon>
        <taxon>Agaricales</taxon>
        <taxon>Marasmiineae</taxon>
        <taxon>Marasmiaceae</taxon>
        <taxon>Marasmius</taxon>
    </lineage>
</organism>
<evidence type="ECO:0000259" key="2">
    <source>
        <dbReference type="SMART" id="SM00458"/>
    </source>
</evidence>
<name>A0A9P7RQR9_9AGAR</name>
<evidence type="ECO:0000256" key="1">
    <source>
        <dbReference type="SAM" id="SignalP"/>
    </source>
</evidence>
<dbReference type="Proteomes" id="UP001049176">
    <property type="component" value="Chromosome 8"/>
</dbReference>
<dbReference type="OrthoDB" id="6770063at2759"/>
<protein>
    <recommendedName>
        <fullName evidence="2">Ricin B lectin domain-containing protein</fullName>
    </recommendedName>
</protein>
<dbReference type="SUPFAM" id="SSF50370">
    <property type="entry name" value="Ricin B-like lectins"/>
    <property type="match status" value="1"/>
</dbReference>
<accession>A0A9P7RQR9</accession>
<feature type="domain" description="Ricin B lectin" evidence="2">
    <location>
        <begin position="19"/>
        <end position="162"/>
    </location>
</feature>
<dbReference type="PROSITE" id="PS50231">
    <property type="entry name" value="RICIN_B_LECTIN"/>
    <property type="match status" value="1"/>
</dbReference>
<dbReference type="KEGG" id="more:E1B28_012015"/>
<dbReference type="SMART" id="SM00458">
    <property type="entry name" value="RICIN"/>
    <property type="match status" value="1"/>
</dbReference>
<dbReference type="AlphaFoldDB" id="A0A9P7RQR9"/>
<dbReference type="Pfam" id="PF14200">
    <property type="entry name" value="RicinB_lectin_2"/>
    <property type="match status" value="1"/>
</dbReference>
<dbReference type="InterPro" id="IPR035992">
    <property type="entry name" value="Ricin_B-like_lectins"/>
</dbReference>
<dbReference type="EMBL" id="CM032188">
    <property type="protein sequence ID" value="KAG7087975.1"/>
    <property type="molecule type" value="Genomic_DNA"/>
</dbReference>
<dbReference type="InterPro" id="IPR000772">
    <property type="entry name" value="Ricin_B_lectin"/>
</dbReference>
<gene>
    <name evidence="3" type="ORF">E1B28_012015</name>
</gene>
<sequence length="165" mass="17057">MQTVFLALSALVAVVSAQVPVRLVGGPLPANPPLCLAAASNADGASIALAQCNNLGTTFPNGNLTWVIPSPLGTSGQVTTFNGTKCLDVRDGLTTNGNLVQAWSCATGNTNQLWQYNGGSTTVSWVGQNKCLDIRDGNLAAGALVQIWDCIPGNTNQLWFASLLG</sequence>
<evidence type="ECO:0000313" key="3">
    <source>
        <dbReference type="EMBL" id="KAG7087975.1"/>
    </source>
</evidence>
<feature type="chain" id="PRO_5040144270" description="Ricin B lectin domain-containing protein" evidence="1">
    <location>
        <begin position="18"/>
        <end position="165"/>
    </location>
</feature>
<comment type="caution">
    <text evidence="3">The sequence shown here is derived from an EMBL/GenBank/DDBJ whole genome shotgun (WGS) entry which is preliminary data.</text>
</comment>
<reference evidence="3" key="1">
    <citation type="journal article" date="2021" name="Genome Biol. Evol.">
        <title>The assembled and annotated genome of the fairy-ring fungus Marasmius oreades.</title>
        <authorList>
            <person name="Hiltunen M."/>
            <person name="Ament-Velasquez S.L."/>
            <person name="Johannesson H."/>
        </authorList>
    </citation>
    <scope>NUCLEOTIDE SEQUENCE</scope>
    <source>
        <strain evidence="3">03SP1</strain>
    </source>
</reference>
<feature type="signal peptide" evidence="1">
    <location>
        <begin position="1"/>
        <end position="17"/>
    </location>
</feature>
<keyword evidence="1" id="KW-0732">Signal</keyword>
<proteinExistence type="predicted"/>
<dbReference type="RefSeq" id="XP_043004446.1">
    <property type="nucleotide sequence ID" value="XM_043157080.1"/>
</dbReference>